<comment type="caution">
    <text evidence="1">The sequence shown here is derived from an EMBL/GenBank/DDBJ whole genome shotgun (WGS) entry which is preliminary data.</text>
</comment>
<evidence type="ECO:0000313" key="1">
    <source>
        <dbReference type="EMBL" id="OQP42075.1"/>
    </source>
</evidence>
<keyword evidence="2" id="KW-1185">Reference proteome</keyword>
<proteinExistence type="predicted"/>
<name>A0A1V9E825_9BACT</name>
<sequence>MPNSAQDVQALTEAQQGMGRNLNLTLKDPRYLGWEKWHHSVGPKGGKSVVHYVRNPITGYTTDFKFK</sequence>
<organism evidence="1 2">
    <name type="scientific">Niastella yeongjuensis</name>
    <dbReference type="NCBI Taxonomy" id="354355"/>
    <lineage>
        <taxon>Bacteria</taxon>
        <taxon>Pseudomonadati</taxon>
        <taxon>Bacteroidota</taxon>
        <taxon>Chitinophagia</taxon>
        <taxon>Chitinophagales</taxon>
        <taxon>Chitinophagaceae</taxon>
        <taxon>Niastella</taxon>
    </lineage>
</organism>
<dbReference type="Proteomes" id="UP000192610">
    <property type="component" value="Unassembled WGS sequence"/>
</dbReference>
<evidence type="ECO:0000313" key="2">
    <source>
        <dbReference type="Proteomes" id="UP000192610"/>
    </source>
</evidence>
<dbReference type="AlphaFoldDB" id="A0A1V9E825"/>
<dbReference type="EMBL" id="LVXG01000057">
    <property type="protein sequence ID" value="OQP42075.1"/>
    <property type="molecule type" value="Genomic_DNA"/>
</dbReference>
<gene>
    <name evidence="1" type="ORF">A4H97_34125</name>
</gene>
<reference evidence="2" key="1">
    <citation type="submission" date="2016-04" db="EMBL/GenBank/DDBJ databases">
        <authorList>
            <person name="Chen L."/>
            <person name="Zhuang W."/>
            <person name="Wang G."/>
        </authorList>
    </citation>
    <scope>NUCLEOTIDE SEQUENCE [LARGE SCALE GENOMIC DNA]</scope>
    <source>
        <strain evidence="2">17621</strain>
    </source>
</reference>
<protein>
    <submittedName>
        <fullName evidence="1">Uncharacterized protein</fullName>
    </submittedName>
</protein>
<accession>A0A1V9E825</accession>
<dbReference type="STRING" id="354355.SAMN05660816_06960"/>